<evidence type="ECO:0000313" key="2">
    <source>
        <dbReference type="Proteomes" id="UP001199296"/>
    </source>
</evidence>
<organism evidence="1 2">
    <name type="scientific">Halanaerobium polyolivorans</name>
    <dbReference type="NCBI Taxonomy" id="2886943"/>
    <lineage>
        <taxon>Bacteria</taxon>
        <taxon>Bacillati</taxon>
        <taxon>Bacillota</taxon>
        <taxon>Clostridia</taxon>
        <taxon>Halanaerobiales</taxon>
        <taxon>Halanaerobiaceae</taxon>
        <taxon>Halanaerobium</taxon>
    </lineage>
</organism>
<dbReference type="Proteomes" id="UP001199296">
    <property type="component" value="Unassembled WGS sequence"/>
</dbReference>
<dbReference type="EMBL" id="JAJFAT010000015">
    <property type="protein sequence ID" value="MCC3145706.1"/>
    <property type="molecule type" value="Genomic_DNA"/>
</dbReference>
<proteinExistence type="predicted"/>
<sequence>MRNDCCWCGQDTRGGEVFSLSASFNEKAEDLAEDEGYIEELKLNDGREIWTIITGKKSPAKKQGQDMLFMCCSNNCARNLKQQLIDDKEFLDSIDFF</sequence>
<dbReference type="RefSeq" id="WP_229346407.1">
    <property type="nucleotide sequence ID" value="NZ_JAJFAT010000015.1"/>
</dbReference>
<comment type="caution">
    <text evidence="1">The sequence shown here is derived from an EMBL/GenBank/DDBJ whole genome shotgun (WGS) entry which is preliminary data.</text>
</comment>
<dbReference type="AlphaFoldDB" id="A0AAW4X1K4"/>
<name>A0AAW4X1K4_9FIRM</name>
<protein>
    <submittedName>
        <fullName evidence="1">Uncharacterized protein</fullName>
    </submittedName>
</protein>
<reference evidence="1 2" key="1">
    <citation type="submission" date="2021-10" db="EMBL/GenBank/DDBJ databases">
        <authorList>
            <person name="Grouzdev D.S."/>
            <person name="Pantiukh K.S."/>
            <person name="Krutkina M.S."/>
        </authorList>
    </citation>
    <scope>NUCLEOTIDE SEQUENCE [LARGE SCALE GENOMIC DNA]</scope>
    <source>
        <strain evidence="1 2">Z-7514</strain>
    </source>
</reference>
<gene>
    <name evidence="1" type="ORF">LJ207_10260</name>
</gene>
<evidence type="ECO:0000313" key="1">
    <source>
        <dbReference type="EMBL" id="MCC3145706.1"/>
    </source>
</evidence>
<accession>A0AAW4X1K4</accession>
<keyword evidence="2" id="KW-1185">Reference proteome</keyword>